<keyword evidence="10" id="KW-0472">Membrane</keyword>
<dbReference type="PROSITE" id="PS50109">
    <property type="entry name" value="HIS_KIN"/>
    <property type="match status" value="1"/>
</dbReference>
<evidence type="ECO:0000313" key="14">
    <source>
        <dbReference type="Proteomes" id="UP000297564"/>
    </source>
</evidence>
<feature type="domain" description="HAMP" evidence="12">
    <location>
        <begin position="180"/>
        <end position="230"/>
    </location>
</feature>
<dbReference type="CDD" id="cd00082">
    <property type="entry name" value="HisKA"/>
    <property type="match status" value="1"/>
</dbReference>
<dbReference type="Pfam" id="PF02518">
    <property type="entry name" value="HATPase_c"/>
    <property type="match status" value="1"/>
</dbReference>
<keyword evidence="14" id="KW-1185">Reference proteome</keyword>
<dbReference type="OrthoDB" id="8554694at2"/>
<dbReference type="PANTHER" id="PTHR45436">
    <property type="entry name" value="SENSOR HISTIDINE KINASE YKOH"/>
    <property type="match status" value="1"/>
</dbReference>
<name>A0A4Z0BL32_9BURK</name>
<dbReference type="GO" id="GO:0016020">
    <property type="term" value="C:membrane"/>
    <property type="evidence" value="ECO:0007669"/>
    <property type="project" value="UniProtKB-SubCell"/>
</dbReference>
<dbReference type="InterPro" id="IPR005467">
    <property type="entry name" value="His_kinase_dom"/>
</dbReference>
<dbReference type="Pfam" id="PF00512">
    <property type="entry name" value="HisKA"/>
    <property type="match status" value="1"/>
</dbReference>
<dbReference type="InterPro" id="IPR004358">
    <property type="entry name" value="Sig_transdc_His_kin-like_C"/>
</dbReference>
<evidence type="ECO:0000256" key="10">
    <source>
        <dbReference type="ARBA" id="ARBA00023136"/>
    </source>
</evidence>
<dbReference type="EMBL" id="SMLL01000004">
    <property type="protein sequence ID" value="TFZ00026.1"/>
    <property type="molecule type" value="Genomic_DNA"/>
</dbReference>
<evidence type="ECO:0000259" key="12">
    <source>
        <dbReference type="PROSITE" id="PS50885"/>
    </source>
</evidence>
<protein>
    <recommendedName>
        <fullName evidence="3">histidine kinase</fullName>
        <ecNumber evidence="3">2.7.13.3</ecNumber>
    </recommendedName>
</protein>
<reference evidence="13 14" key="1">
    <citation type="submission" date="2019-03" db="EMBL/GenBank/DDBJ databases">
        <title>Ramlibacter rhizophilus CCTCC AB2015357, whole genome shotgun sequence.</title>
        <authorList>
            <person name="Zhang X."/>
            <person name="Feng G."/>
            <person name="Zhu H."/>
        </authorList>
    </citation>
    <scope>NUCLEOTIDE SEQUENCE [LARGE SCALE GENOMIC DNA]</scope>
    <source>
        <strain evidence="13 14">CCTCC AB2015357</strain>
    </source>
</reference>
<proteinExistence type="predicted"/>
<dbReference type="PANTHER" id="PTHR45436:SF5">
    <property type="entry name" value="SENSOR HISTIDINE KINASE TRCS"/>
    <property type="match status" value="1"/>
</dbReference>
<evidence type="ECO:0000256" key="1">
    <source>
        <dbReference type="ARBA" id="ARBA00000085"/>
    </source>
</evidence>
<dbReference type="InterPro" id="IPR003594">
    <property type="entry name" value="HATPase_dom"/>
</dbReference>
<evidence type="ECO:0000256" key="8">
    <source>
        <dbReference type="ARBA" id="ARBA00022989"/>
    </source>
</evidence>
<evidence type="ECO:0000256" key="5">
    <source>
        <dbReference type="ARBA" id="ARBA00022679"/>
    </source>
</evidence>
<dbReference type="Pfam" id="PF08521">
    <property type="entry name" value="2CSK_N"/>
    <property type="match status" value="1"/>
</dbReference>
<dbReference type="InterPro" id="IPR036097">
    <property type="entry name" value="HisK_dim/P_sf"/>
</dbReference>
<evidence type="ECO:0000256" key="6">
    <source>
        <dbReference type="ARBA" id="ARBA00022692"/>
    </source>
</evidence>
<dbReference type="SUPFAM" id="SSF55874">
    <property type="entry name" value="ATPase domain of HSP90 chaperone/DNA topoisomerase II/histidine kinase"/>
    <property type="match status" value="1"/>
</dbReference>
<evidence type="ECO:0000313" key="13">
    <source>
        <dbReference type="EMBL" id="TFZ00026.1"/>
    </source>
</evidence>
<evidence type="ECO:0000256" key="3">
    <source>
        <dbReference type="ARBA" id="ARBA00012438"/>
    </source>
</evidence>
<dbReference type="PROSITE" id="PS50885">
    <property type="entry name" value="HAMP"/>
    <property type="match status" value="1"/>
</dbReference>
<accession>A0A4Z0BL32</accession>
<dbReference type="EC" id="2.7.13.3" evidence="3"/>
<dbReference type="AlphaFoldDB" id="A0A4Z0BL32"/>
<sequence>MVASLRWRLMLVLLAPLLSLALLSAWSGWRAAAQIDRLQDQRLARLLPLLADSVIPGEAGAPVLVMAPPLQQFLGTDGQTMTAFAVADLQGTVLAGHAWLAGLPRAGDAVDFRSEQGGGAIWRIARQQQVTRAGPMVLALADASDTRQQWVRAIWWEVTLPHLVIMSLAFAAMRWSLGCVTRPLRELTRIIEQRSAEDLGPIPDDASPKEVRPLIAALNRLFRLVDGQAEGQRRFISDASHQLRTPLAALQSQVEAWAHAGRRISPPGQLGTLLLPIEQIEMLRSATRRTSGLANQLLALSRADARSLRAEPTRPVNLVALCEGVLELHLERATDRGIDLGVELQPAMAQGYEWLLREALSNLVDNAIKYSPAGRAVTIRCGPLGMRGAFVEVDDEGIGIPADERARVLQRFYRVRGCEVEGTGLGLAIAEEIARAHGSQLDLQTGSSGHGLRIRMAFGG</sequence>
<dbReference type="InterPro" id="IPR003660">
    <property type="entry name" value="HAMP_dom"/>
</dbReference>
<keyword evidence="5" id="KW-0808">Transferase</keyword>
<evidence type="ECO:0000256" key="4">
    <source>
        <dbReference type="ARBA" id="ARBA00022553"/>
    </source>
</evidence>
<evidence type="ECO:0000259" key="11">
    <source>
        <dbReference type="PROSITE" id="PS50109"/>
    </source>
</evidence>
<keyword evidence="4" id="KW-0597">Phosphoprotein</keyword>
<dbReference type="PRINTS" id="PR00344">
    <property type="entry name" value="BCTRLSENSOR"/>
</dbReference>
<dbReference type="SUPFAM" id="SSF47384">
    <property type="entry name" value="Homodimeric domain of signal transducing histidine kinase"/>
    <property type="match status" value="1"/>
</dbReference>
<dbReference type="Gene3D" id="1.10.287.130">
    <property type="match status" value="1"/>
</dbReference>
<gene>
    <name evidence="13" type="ORF">EZ242_11130</name>
</gene>
<dbReference type="InterPro" id="IPR003661">
    <property type="entry name" value="HisK_dim/P_dom"/>
</dbReference>
<dbReference type="SMART" id="SM00388">
    <property type="entry name" value="HisKA"/>
    <property type="match status" value="1"/>
</dbReference>
<keyword evidence="7 13" id="KW-0418">Kinase</keyword>
<keyword evidence="9" id="KW-0902">Two-component regulatory system</keyword>
<dbReference type="InterPro" id="IPR013727">
    <property type="entry name" value="2CSK_N"/>
</dbReference>
<dbReference type="SMART" id="SM00387">
    <property type="entry name" value="HATPase_c"/>
    <property type="match status" value="1"/>
</dbReference>
<evidence type="ECO:0000256" key="7">
    <source>
        <dbReference type="ARBA" id="ARBA00022777"/>
    </source>
</evidence>
<dbReference type="InterPro" id="IPR050428">
    <property type="entry name" value="TCS_sensor_his_kinase"/>
</dbReference>
<organism evidence="13 14">
    <name type="scientific">Ramlibacter rhizophilus</name>
    <dbReference type="NCBI Taxonomy" id="1781167"/>
    <lineage>
        <taxon>Bacteria</taxon>
        <taxon>Pseudomonadati</taxon>
        <taxon>Pseudomonadota</taxon>
        <taxon>Betaproteobacteria</taxon>
        <taxon>Burkholderiales</taxon>
        <taxon>Comamonadaceae</taxon>
        <taxon>Ramlibacter</taxon>
    </lineage>
</organism>
<evidence type="ECO:0000256" key="9">
    <source>
        <dbReference type="ARBA" id="ARBA00023012"/>
    </source>
</evidence>
<dbReference type="GO" id="GO:0000155">
    <property type="term" value="F:phosphorelay sensor kinase activity"/>
    <property type="evidence" value="ECO:0007669"/>
    <property type="project" value="InterPro"/>
</dbReference>
<dbReference type="Gene3D" id="3.30.565.10">
    <property type="entry name" value="Histidine kinase-like ATPase, C-terminal domain"/>
    <property type="match status" value="1"/>
</dbReference>
<keyword evidence="6" id="KW-0812">Transmembrane</keyword>
<comment type="subcellular location">
    <subcellularLocation>
        <location evidence="2">Membrane</location>
    </subcellularLocation>
</comment>
<comment type="catalytic activity">
    <reaction evidence="1">
        <text>ATP + protein L-histidine = ADP + protein N-phospho-L-histidine.</text>
        <dbReference type="EC" id="2.7.13.3"/>
    </reaction>
</comment>
<feature type="domain" description="Histidine kinase" evidence="11">
    <location>
        <begin position="238"/>
        <end position="460"/>
    </location>
</feature>
<dbReference type="CDD" id="cd00075">
    <property type="entry name" value="HATPase"/>
    <property type="match status" value="1"/>
</dbReference>
<dbReference type="InterPro" id="IPR036890">
    <property type="entry name" value="HATPase_C_sf"/>
</dbReference>
<keyword evidence="8" id="KW-1133">Transmembrane helix</keyword>
<comment type="caution">
    <text evidence="13">The sequence shown here is derived from an EMBL/GenBank/DDBJ whole genome shotgun (WGS) entry which is preliminary data.</text>
</comment>
<dbReference type="Proteomes" id="UP000297564">
    <property type="component" value="Unassembled WGS sequence"/>
</dbReference>
<evidence type="ECO:0000256" key="2">
    <source>
        <dbReference type="ARBA" id="ARBA00004370"/>
    </source>
</evidence>